<gene>
    <name evidence="1" type="ORF">SVUK_LOCUS7932</name>
</gene>
<feature type="non-terminal residue" evidence="1">
    <location>
        <position position="1"/>
    </location>
</feature>
<reference evidence="1 2" key="1">
    <citation type="submission" date="2018-11" db="EMBL/GenBank/DDBJ databases">
        <authorList>
            <consortium name="Pathogen Informatics"/>
        </authorList>
    </citation>
    <scope>NUCLEOTIDE SEQUENCE [LARGE SCALE GENOMIC DNA]</scope>
</reference>
<keyword evidence="2" id="KW-1185">Reference proteome</keyword>
<dbReference type="EMBL" id="UYYB01027992">
    <property type="protein sequence ID" value="VDM72934.1"/>
    <property type="molecule type" value="Genomic_DNA"/>
</dbReference>
<dbReference type="Proteomes" id="UP000270094">
    <property type="component" value="Unassembled WGS sequence"/>
</dbReference>
<protein>
    <submittedName>
        <fullName evidence="1">Uncharacterized protein</fullName>
    </submittedName>
</protein>
<proteinExistence type="predicted"/>
<dbReference type="AlphaFoldDB" id="A0A3P7J506"/>
<evidence type="ECO:0000313" key="2">
    <source>
        <dbReference type="Proteomes" id="UP000270094"/>
    </source>
</evidence>
<name>A0A3P7J506_STRVU</name>
<dbReference type="OrthoDB" id="5861135at2759"/>
<sequence>SASVHHLLPTVDKFGLKVCYGRRFNHVKIENPSGFPDLQETMPDCRIAFKVSFTPSEWKALSVFDEEVSAETRPILELLELEDSETAAVFDSKVIILFLL</sequence>
<organism evidence="1 2">
    <name type="scientific">Strongylus vulgaris</name>
    <name type="common">Blood worm</name>
    <dbReference type="NCBI Taxonomy" id="40348"/>
    <lineage>
        <taxon>Eukaryota</taxon>
        <taxon>Metazoa</taxon>
        <taxon>Ecdysozoa</taxon>
        <taxon>Nematoda</taxon>
        <taxon>Chromadorea</taxon>
        <taxon>Rhabditida</taxon>
        <taxon>Rhabditina</taxon>
        <taxon>Rhabditomorpha</taxon>
        <taxon>Strongyloidea</taxon>
        <taxon>Strongylidae</taxon>
        <taxon>Strongylus</taxon>
    </lineage>
</organism>
<evidence type="ECO:0000313" key="1">
    <source>
        <dbReference type="EMBL" id="VDM72934.1"/>
    </source>
</evidence>
<accession>A0A3P7J506</accession>